<reference evidence="9 10" key="1">
    <citation type="submission" date="2016-01" db="EMBL/GenBank/DDBJ databases">
        <title>The new phylogeny of the genus Mycobacterium.</title>
        <authorList>
            <person name="Tarcisio F."/>
            <person name="Conor M."/>
            <person name="Antonella G."/>
            <person name="Elisabetta G."/>
            <person name="Giulia F.S."/>
            <person name="Sara T."/>
            <person name="Anna F."/>
            <person name="Clotilde B."/>
            <person name="Roberto B."/>
            <person name="Veronica D.S."/>
            <person name="Fabio R."/>
            <person name="Monica P."/>
            <person name="Olivier J."/>
            <person name="Enrico T."/>
            <person name="Nicola S."/>
        </authorList>
    </citation>
    <scope>NUCLEOTIDE SEQUENCE [LARGE SCALE GENOMIC DNA]</scope>
    <source>
        <strain evidence="9 10">DSM 44166</strain>
    </source>
</reference>
<keyword evidence="7" id="KW-0449">Lipoprotein</keyword>
<evidence type="ECO:0000256" key="5">
    <source>
        <dbReference type="ARBA" id="ARBA00023136"/>
    </source>
</evidence>
<comment type="subcellular location">
    <subcellularLocation>
        <location evidence="1">Cell envelope</location>
    </subcellularLocation>
</comment>
<dbReference type="PROSITE" id="PS51257">
    <property type="entry name" value="PROKAR_LIPOPROTEIN"/>
    <property type="match status" value="1"/>
</dbReference>
<evidence type="ECO:0000256" key="3">
    <source>
        <dbReference type="ARBA" id="ARBA00022475"/>
    </source>
</evidence>
<dbReference type="InterPro" id="IPR029046">
    <property type="entry name" value="LolA/LolB/LppX"/>
</dbReference>
<keyword evidence="10" id="KW-1185">Reference proteome</keyword>
<keyword evidence="4 8" id="KW-0732">Signal</keyword>
<dbReference type="SUPFAM" id="SSF89392">
    <property type="entry name" value="Prokaryotic lipoproteins and lipoprotein localization factors"/>
    <property type="match status" value="1"/>
</dbReference>
<name>A0A1X2DTR1_MYCSZ</name>
<dbReference type="AlphaFoldDB" id="A0A1X2DTR1"/>
<organism evidence="9 10">
    <name type="scientific">Mycobacterium szulgai</name>
    <dbReference type="NCBI Taxonomy" id="1787"/>
    <lineage>
        <taxon>Bacteria</taxon>
        <taxon>Bacillati</taxon>
        <taxon>Actinomycetota</taxon>
        <taxon>Actinomycetes</taxon>
        <taxon>Mycobacteriales</taxon>
        <taxon>Mycobacteriaceae</taxon>
        <taxon>Mycobacterium</taxon>
    </lineage>
</organism>
<dbReference type="CDD" id="cd16334">
    <property type="entry name" value="LppX-like"/>
    <property type="match status" value="1"/>
</dbReference>
<keyword evidence="6" id="KW-0564">Palmitate</keyword>
<dbReference type="OrthoDB" id="4711443at2"/>
<comment type="caution">
    <text evidence="9">The sequence shown here is derived from an EMBL/GenBank/DDBJ whole genome shotgun (WGS) entry which is preliminary data.</text>
</comment>
<dbReference type="InterPro" id="IPR009830">
    <property type="entry name" value="LppX/LprAFG"/>
</dbReference>
<accession>A0A1X2DTR1</accession>
<evidence type="ECO:0000256" key="7">
    <source>
        <dbReference type="ARBA" id="ARBA00023288"/>
    </source>
</evidence>
<sequence>MKLPTRANRTRVAAAAAALALFAVVPSLGGCGNHGGSNAGSSATTANGTSGEAATLLKQAADVMRKVTGMHLTLSVQGDVPNLRVTKLEGDVSNTPQTVATGSATMLVGNNPQDAQFVYVDGHLYSDLGQPGTYTDFGNGASIYNVSILLDPNKGLANLLANLKNAAVAGTQQVNGVATTKITGDSSADDVATLAGSRLTDENVATVPTTVWTASDGSSHLVQLQIAPTSNTSVTLTMSDWGKQVTATKPV</sequence>
<dbReference type="RefSeq" id="WP_085672729.1">
    <property type="nucleotide sequence ID" value="NZ_JACKRU010000279.1"/>
</dbReference>
<evidence type="ECO:0000313" key="10">
    <source>
        <dbReference type="Proteomes" id="UP000193317"/>
    </source>
</evidence>
<evidence type="ECO:0000256" key="1">
    <source>
        <dbReference type="ARBA" id="ARBA00004196"/>
    </source>
</evidence>
<evidence type="ECO:0000256" key="4">
    <source>
        <dbReference type="ARBA" id="ARBA00022729"/>
    </source>
</evidence>
<dbReference type="Pfam" id="PF07161">
    <property type="entry name" value="LppX_LprAFG"/>
    <property type="match status" value="1"/>
</dbReference>
<dbReference type="Proteomes" id="UP000193317">
    <property type="component" value="Unassembled WGS sequence"/>
</dbReference>
<dbReference type="EMBL" id="LQPW01000156">
    <property type="protein sequence ID" value="ORW91522.1"/>
    <property type="molecule type" value="Genomic_DNA"/>
</dbReference>
<feature type="signal peptide" evidence="8">
    <location>
        <begin position="1"/>
        <end position="29"/>
    </location>
</feature>
<dbReference type="Gene3D" id="2.50.20.20">
    <property type="match status" value="1"/>
</dbReference>
<keyword evidence="3" id="KW-1003">Cell membrane</keyword>
<protein>
    <recommendedName>
        <fullName evidence="11">Lipoprotein LprA</fullName>
    </recommendedName>
</protein>
<evidence type="ECO:0008006" key="11">
    <source>
        <dbReference type="Google" id="ProtNLM"/>
    </source>
</evidence>
<dbReference type="GO" id="GO:0030313">
    <property type="term" value="C:cell envelope"/>
    <property type="evidence" value="ECO:0007669"/>
    <property type="project" value="UniProtKB-SubCell"/>
</dbReference>
<dbReference type="STRING" id="1787.A5725_15305"/>
<evidence type="ECO:0000256" key="2">
    <source>
        <dbReference type="ARBA" id="ARBA00009194"/>
    </source>
</evidence>
<comment type="similarity">
    <text evidence="2">Belongs to the LppX/LprAFG lipoprotein family.</text>
</comment>
<feature type="chain" id="PRO_5038818421" description="Lipoprotein LprA" evidence="8">
    <location>
        <begin position="30"/>
        <end position="251"/>
    </location>
</feature>
<evidence type="ECO:0000256" key="6">
    <source>
        <dbReference type="ARBA" id="ARBA00023139"/>
    </source>
</evidence>
<gene>
    <name evidence="9" type="ORF">AWC27_10280</name>
</gene>
<evidence type="ECO:0000313" key="9">
    <source>
        <dbReference type="EMBL" id="ORW91522.1"/>
    </source>
</evidence>
<evidence type="ECO:0000256" key="8">
    <source>
        <dbReference type="SAM" id="SignalP"/>
    </source>
</evidence>
<keyword evidence="5" id="KW-0472">Membrane</keyword>
<proteinExistence type="inferred from homology"/>